<organism evidence="2 3">
    <name type="scientific">Dolichospermum planctonicum CS-1226</name>
    <dbReference type="NCBI Taxonomy" id="3021751"/>
    <lineage>
        <taxon>Bacteria</taxon>
        <taxon>Bacillati</taxon>
        <taxon>Cyanobacteriota</taxon>
        <taxon>Cyanophyceae</taxon>
        <taxon>Nostocales</taxon>
        <taxon>Aphanizomenonaceae</taxon>
        <taxon>Dolichospermum</taxon>
        <taxon>Dolichospermum planctonicum</taxon>
    </lineage>
</organism>
<keyword evidence="1" id="KW-0472">Membrane</keyword>
<keyword evidence="1" id="KW-1133">Transmembrane helix</keyword>
<evidence type="ECO:0000256" key="1">
    <source>
        <dbReference type="SAM" id="Phobius"/>
    </source>
</evidence>
<accession>A0ABT5AHE7</accession>
<dbReference type="Pfam" id="PF09852">
    <property type="entry name" value="DUF2079"/>
    <property type="match status" value="1"/>
</dbReference>
<protein>
    <submittedName>
        <fullName evidence="2">DUF2079 domain-containing protein</fullName>
    </submittedName>
</protein>
<feature type="transmembrane region" description="Helical" evidence="1">
    <location>
        <begin position="89"/>
        <end position="108"/>
    </location>
</feature>
<sequence length="463" mass="52624">MKNSIINIKNNKLLVIIAISILILLISSIARHELFNSGGDLAFFDQCVYLISQGKNPISSVLGFHALADHAAWILYPIALLYKIYPTVYWLFLVQSLSLSLGAIPAYFLSINAGLKESQAILIVVIYLLYPLIYNANLLEFHPDTIAVPALFMAILAARKQKIVWFCASVIVILGCKAVLSLTVAAMGVGLLLFEKRQLYGIVAIATGIAWFLIANKIIIPFFGHDAALINRHLYRYSYLGNSFFETLKIILLQPKLIFSNIFSLINLEYLFYLFVPVIWGLRPKYMIYMIAAIPCLALNLLADHPSQKNLIWHYSLPIIPFLTLSLIAYVATHQNFIKHKKAIILWSLFWFFALGKFGFFAGKYLKNLDNLQATKEAISLVKTQNSVLTTDIIVPHLTHRELISFKYNINELNNFHYILINVRNPGLVASKADYNNLVNQLKTNSELKLKFQKDDVYLFEKR</sequence>
<feature type="transmembrane region" description="Helical" evidence="1">
    <location>
        <begin position="258"/>
        <end position="280"/>
    </location>
</feature>
<comment type="caution">
    <text evidence="2">The sequence shown here is derived from an EMBL/GenBank/DDBJ whole genome shotgun (WGS) entry which is preliminary data.</text>
</comment>
<evidence type="ECO:0000313" key="2">
    <source>
        <dbReference type="EMBL" id="MDB9535926.1"/>
    </source>
</evidence>
<name>A0ABT5AHE7_9CYAN</name>
<gene>
    <name evidence="2" type="ORF">PN451_08745</name>
</gene>
<feature type="transmembrane region" description="Helical" evidence="1">
    <location>
        <begin position="315"/>
        <end position="332"/>
    </location>
</feature>
<evidence type="ECO:0000313" key="3">
    <source>
        <dbReference type="Proteomes" id="UP001211249"/>
    </source>
</evidence>
<dbReference type="EMBL" id="JAQMUC010000048">
    <property type="protein sequence ID" value="MDB9535926.1"/>
    <property type="molecule type" value="Genomic_DNA"/>
</dbReference>
<feature type="transmembrane region" description="Helical" evidence="1">
    <location>
        <begin position="286"/>
        <end position="303"/>
    </location>
</feature>
<feature type="transmembrane region" description="Helical" evidence="1">
    <location>
        <begin position="344"/>
        <end position="366"/>
    </location>
</feature>
<dbReference type="RefSeq" id="WP_271795806.1">
    <property type="nucleotide sequence ID" value="NZ_JAQMUC010000048.1"/>
</dbReference>
<dbReference type="InterPro" id="IPR018650">
    <property type="entry name" value="STSV1_Orf64"/>
</dbReference>
<feature type="transmembrane region" description="Helical" evidence="1">
    <location>
        <begin position="12"/>
        <end position="30"/>
    </location>
</feature>
<feature type="transmembrane region" description="Helical" evidence="1">
    <location>
        <begin position="62"/>
        <end position="82"/>
    </location>
</feature>
<proteinExistence type="predicted"/>
<keyword evidence="3" id="KW-1185">Reference proteome</keyword>
<feature type="transmembrane region" description="Helical" evidence="1">
    <location>
        <begin position="199"/>
        <end position="223"/>
    </location>
</feature>
<feature type="transmembrane region" description="Helical" evidence="1">
    <location>
        <begin position="163"/>
        <end position="193"/>
    </location>
</feature>
<dbReference type="Proteomes" id="UP001211249">
    <property type="component" value="Unassembled WGS sequence"/>
</dbReference>
<feature type="transmembrane region" description="Helical" evidence="1">
    <location>
        <begin position="120"/>
        <end position="142"/>
    </location>
</feature>
<reference evidence="2 3" key="1">
    <citation type="submission" date="2023-01" db="EMBL/GenBank/DDBJ databases">
        <title>Genomes from the Australian National Cyanobacteria Reference Collection.</title>
        <authorList>
            <person name="Willis A."/>
            <person name="Lee E.M.F."/>
        </authorList>
    </citation>
    <scope>NUCLEOTIDE SEQUENCE [LARGE SCALE GENOMIC DNA]</scope>
    <source>
        <strain evidence="2 3">CS-1226</strain>
    </source>
</reference>
<keyword evidence="1" id="KW-0812">Transmembrane</keyword>